<dbReference type="GO" id="GO:0016747">
    <property type="term" value="F:acyltransferase activity, transferring groups other than amino-acyl groups"/>
    <property type="evidence" value="ECO:0007669"/>
    <property type="project" value="InterPro"/>
</dbReference>
<evidence type="ECO:0000259" key="1">
    <source>
        <dbReference type="PROSITE" id="PS51186"/>
    </source>
</evidence>
<dbReference type="CDD" id="cd04301">
    <property type="entry name" value="NAT_SF"/>
    <property type="match status" value="1"/>
</dbReference>
<evidence type="ECO:0000313" key="2">
    <source>
        <dbReference type="EMBL" id="SFE20125.1"/>
    </source>
</evidence>
<proteinExistence type="predicted"/>
<dbReference type="InterPro" id="IPR016181">
    <property type="entry name" value="Acyl_CoA_acyltransferase"/>
</dbReference>
<dbReference type="InterPro" id="IPR000182">
    <property type="entry name" value="GNAT_dom"/>
</dbReference>
<protein>
    <recommendedName>
        <fullName evidence="1">N-acetyltransferase domain-containing protein</fullName>
    </recommendedName>
</protein>
<evidence type="ECO:0000313" key="3">
    <source>
        <dbReference type="Proteomes" id="UP000183410"/>
    </source>
</evidence>
<gene>
    <name evidence="2" type="ORF">SAMN04487969_101610</name>
</gene>
<dbReference type="SUPFAM" id="SSF55729">
    <property type="entry name" value="Acyl-CoA N-acyltransferases (Nat)"/>
    <property type="match status" value="1"/>
</dbReference>
<dbReference type="Gene3D" id="3.40.630.30">
    <property type="match status" value="1"/>
</dbReference>
<dbReference type="RefSeq" id="WP_046233207.1">
    <property type="nucleotide sequence ID" value="NZ_FONN01000001.1"/>
</dbReference>
<keyword evidence="3" id="KW-1185">Reference proteome</keyword>
<dbReference type="AlphaFoldDB" id="A0A1I1YKL9"/>
<feature type="domain" description="N-acetyltransferase" evidence="1">
    <location>
        <begin position="122"/>
        <end position="261"/>
    </location>
</feature>
<dbReference type="Proteomes" id="UP000183410">
    <property type="component" value="Unassembled WGS sequence"/>
</dbReference>
<dbReference type="OrthoDB" id="164800at2"/>
<name>A0A1I1YKL9_9BACL</name>
<reference evidence="3" key="1">
    <citation type="submission" date="2016-10" db="EMBL/GenBank/DDBJ databases">
        <authorList>
            <person name="Varghese N."/>
            <person name="Submissions S."/>
        </authorList>
    </citation>
    <scope>NUCLEOTIDE SEQUENCE [LARGE SCALE GENOMIC DNA]</scope>
    <source>
        <strain evidence="3">CGMCC 1.10223</strain>
    </source>
</reference>
<accession>A0A1I1YKL9</accession>
<sequence>MNREQLLALFTKEQRIDIAFPGYRRETDGGVIRQIALENDSEGGFILYTELNEDNVDEAIAAQLAYFRELGQSFEWKVYSDDKPRNLKERLLAHGFDIGEEEAMMVIQLAEGHELLQCEISPAIRPVTDAAGIDALVVLEEAVWGVSHIEHGERLKQDLQDEQIGLRIYAAYAGDKMVSAAWMYLHEGTSFASIWGGSTLAEYRGKGYYTALLAVRAQAAWQAGFRLMTVDASPMSRPILAKRGFELLAYTWPCMSPAHNI</sequence>
<dbReference type="PROSITE" id="PS51186">
    <property type="entry name" value="GNAT"/>
    <property type="match status" value="1"/>
</dbReference>
<organism evidence="2 3">
    <name type="scientific">Paenibacillus algorifonticola</name>
    <dbReference type="NCBI Taxonomy" id="684063"/>
    <lineage>
        <taxon>Bacteria</taxon>
        <taxon>Bacillati</taxon>
        <taxon>Bacillota</taxon>
        <taxon>Bacilli</taxon>
        <taxon>Bacillales</taxon>
        <taxon>Paenibacillaceae</taxon>
        <taxon>Paenibacillus</taxon>
    </lineage>
</organism>
<dbReference type="EMBL" id="FONN01000001">
    <property type="protein sequence ID" value="SFE20125.1"/>
    <property type="molecule type" value="Genomic_DNA"/>
</dbReference>